<dbReference type="Gene3D" id="1.20.5.320">
    <property type="entry name" value="6-Phosphogluconate Dehydrogenase, domain 3"/>
    <property type="match status" value="1"/>
</dbReference>
<accession>A0A4U5LY29</accession>
<feature type="compositionally biased region" description="Low complexity" evidence="2">
    <location>
        <begin position="148"/>
        <end position="166"/>
    </location>
</feature>
<reference evidence="5 6" key="1">
    <citation type="journal article" date="2015" name="Genome Biol.">
        <title>Comparative genomics of Steinernema reveals deeply conserved gene regulatory networks.</title>
        <authorList>
            <person name="Dillman A.R."/>
            <person name="Macchietto M."/>
            <person name="Porter C.F."/>
            <person name="Rogers A."/>
            <person name="Williams B."/>
            <person name="Antoshechkin I."/>
            <person name="Lee M.M."/>
            <person name="Goodwin Z."/>
            <person name="Lu X."/>
            <person name="Lewis E.E."/>
            <person name="Goodrich-Blair H."/>
            <person name="Stock S.P."/>
            <person name="Adams B.J."/>
            <person name="Sternberg P.W."/>
            <person name="Mortazavi A."/>
        </authorList>
    </citation>
    <scope>NUCLEOTIDE SEQUENCE [LARGE SCALE GENOMIC DNA]</scope>
    <source>
        <strain evidence="5 6">ALL</strain>
    </source>
</reference>
<keyword evidence="3" id="KW-0812">Transmembrane</keyword>
<dbReference type="InterPro" id="IPR008160">
    <property type="entry name" value="Collagen"/>
</dbReference>
<dbReference type="GO" id="GO:0042302">
    <property type="term" value="F:structural constituent of cuticle"/>
    <property type="evidence" value="ECO:0007669"/>
    <property type="project" value="InterPro"/>
</dbReference>
<evidence type="ECO:0000256" key="2">
    <source>
        <dbReference type="SAM" id="MobiDB-lite"/>
    </source>
</evidence>
<feature type="compositionally biased region" description="Low complexity" evidence="2">
    <location>
        <begin position="236"/>
        <end position="254"/>
    </location>
</feature>
<organism evidence="5 6">
    <name type="scientific">Steinernema carpocapsae</name>
    <name type="common">Entomopathogenic nematode</name>
    <dbReference type="NCBI Taxonomy" id="34508"/>
    <lineage>
        <taxon>Eukaryota</taxon>
        <taxon>Metazoa</taxon>
        <taxon>Ecdysozoa</taxon>
        <taxon>Nematoda</taxon>
        <taxon>Chromadorea</taxon>
        <taxon>Rhabditida</taxon>
        <taxon>Tylenchina</taxon>
        <taxon>Panagrolaimomorpha</taxon>
        <taxon>Strongyloidoidea</taxon>
        <taxon>Steinernematidae</taxon>
        <taxon>Steinernema</taxon>
    </lineage>
</organism>
<dbReference type="STRING" id="34508.A0A4U5LY29"/>
<gene>
    <name evidence="5" type="ORF">L596_028302</name>
</gene>
<keyword evidence="3" id="KW-0472">Membrane</keyword>
<evidence type="ECO:0000256" key="3">
    <source>
        <dbReference type="SAM" id="Phobius"/>
    </source>
</evidence>
<dbReference type="PANTHER" id="PTHR24637:SF421">
    <property type="entry name" value="CUTICLE COLLAGEN DPY-2"/>
    <property type="match status" value="1"/>
</dbReference>
<dbReference type="InterPro" id="IPR002486">
    <property type="entry name" value="Col_cuticle_N"/>
</dbReference>
<keyword evidence="6" id="KW-1185">Reference proteome</keyword>
<dbReference type="Pfam" id="PF01391">
    <property type="entry name" value="Collagen"/>
    <property type="match status" value="1"/>
</dbReference>
<feature type="compositionally biased region" description="Polar residues" evidence="2">
    <location>
        <begin position="387"/>
        <end position="399"/>
    </location>
</feature>
<dbReference type="Pfam" id="PF01484">
    <property type="entry name" value="Col_cuticle_N"/>
    <property type="match status" value="1"/>
</dbReference>
<comment type="caution">
    <text evidence="5">The sequence shown here is derived from an EMBL/GenBank/DDBJ whole genome shotgun (WGS) entry which is preliminary data.</text>
</comment>
<sequence>MSRSPHQAATVNVVVLATVLGVVALVVNMIFFPILWNEISSTWNEFNDEMRDVKELCENLWVDIGKLAVKPSRAKRESVRRNLEDFDLNKKQKEDEEYMSPDEEMQYQSEEYDSMIRRAPIRAPSMIDDAEDISIMARCDCKPDLCPKGPTGPQGPPGLAGLPGEPGADGIPGKEASEISAVLSDQKNCFKCPQGPEGPPGLSGSMGMRGIRGADGKPGCFGKNGAPGIPGDMGEPGTVGSPGPVGPPGTLGQPTHVATGMKGPIGPPGTPGQAGVIGDRGESGQPGLHGNAGPQGKPGRDGTPGSNGDPGFIGLPGRKGAEGEYCMCPKLVSAKPPSAEPYPPTPLDVSETKTPILETLIPLKNSGAFPVPKPITSNYGRDPPASPNSGNSYDEPTTASYGLAPSGYEVDDKMIEHVANLIEEHDNMVMEMRKGHPIKSTVEVKAADMSATAAPGFIPPHHEPESPRKDGYDIYTGLREGKADSGELIFFDDDKLAQSTAKPTIGVFRTVQPKSASSLNPLLEIHPNPAEAIPKAIFRKSFRKINKNQPFATVPLPPATSPVPIFVPIRFPKNKLVRAFNAKTAFTKQTRIANDEIPADIFSIHS</sequence>
<dbReference type="SMART" id="SM01088">
    <property type="entry name" value="Col_cuticle_N"/>
    <property type="match status" value="1"/>
</dbReference>
<proteinExistence type="predicted"/>
<protein>
    <recommendedName>
        <fullName evidence="4">Nematode cuticle collagen N-terminal domain-containing protein</fullName>
    </recommendedName>
</protein>
<dbReference type="OrthoDB" id="5868786at2759"/>
<feature type="transmembrane region" description="Helical" evidence="3">
    <location>
        <begin position="12"/>
        <end position="36"/>
    </location>
</feature>
<feature type="region of interest" description="Disordered" evidence="2">
    <location>
        <begin position="233"/>
        <end position="254"/>
    </location>
</feature>
<evidence type="ECO:0000313" key="6">
    <source>
        <dbReference type="Proteomes" id="UP000298663"/>
    </source>
</evidence>
<evidence type="ECO:0000256" key="1">
    <source>
        <dbReference type="ARBA" id="ARBA00022737"/>
    </source>
</evidence>
<dbReference type="Proteomes" id="UP000298663">
    <property type="component" value="Unassembled WGS sequence"/>
</dbReference>
<name>A0A4U5LY29_STECR</name>
<keyword evidence="3" id="KW-1133">Transmembrane helix</keyword>
<feature type="region of interest" description="Disordered" evidence="2">
    <location>
        <begin position="148"/>
        <end position="169"/>
    </location>
</feature>
<evidence type="ECO:0000313" key="5">
    <source>
        <dbReference type="EMBL" id="TKR61150.1"/>
    </source>
</evidence>
<evidence type="ECO:0000259" key="4">
    <source>
        <dbReference type="SMART" id="SM01088"/>
    </source>
</evidence>
<feature type="region of interest" description="Disordered" evidence="2">
    <location>
        <begin position="266"/>
        <end position="317"/>
    </location>
</feature>
<dbReference type="EMBL" id="AZBU02000011">
    <property type="protein sequence ID" value="TKR61150.1"/>
    <property type="molecule type" value="Genomic_DNA"/>
</dbReference>
<feature type="domain" description="Nematode cuticle collagen N-terminal" evidence="4">
    <location>
        <begin position="14"/>
        <end position="64"/>
    </location>
</feature>
<dbReference type="PANTHER" id="PTHR24637">
    <property type="entry name" value="COLLAGEN"/>
    <property type="match status" value="1"/>
</dbReference>
<reference evidence="5 6" key="2">
    <citation type="journal article" date="2019" name="G3 (Bethesda)">
        <title>Hybrid Assembly of the Genome of the Entomopathogenic Nematode Steinernema carpocapsae Identifies the X-Chromosome.</title>
        <authorList>
            <person name="Serra L."/>
            <person name="Macchietto M."/>
            <person name="Macias-Munoz A."/>
            <person name="McGill C.J."/>
            <person name="Rodriguez I.M."/>
            <person name="Rodriguez B."/>
            <person name="Murad R."/>
            <person name="Mortazavi A."/>
        </authorList>
    </citation>
    <scope>NUCLEOTIDE SEQUENCE [LARGE SCALE GENOMIC DNA]</scope>
    <source>
        <strain evidence="5 6">ALL</strain>
    </source>
</reference>
<keyword evidence="1" id="KW-0677">Repeat</keyword>
<dbReference type="AlphaFoldDB" id="A0A4U5LY29"/>
<feature type="region of interest" description="Disordered" evidence="2">
    <location>
        <begin position="373"/>
        <end position="399"/>
    </location>
</feature>